<accession>A0A4Z0FB55</accession>
<dbReference type="NCBIfam" id="TIGR03263">
    <property type="entry name" value="guanyl_kin"/>
    <property type="match status" value="1"/>
</dbReference>
<feature type="domain" description="Guanylate kinase-like" evidence="12">
    <location>
        <begin position="4"/>
        <end position="182"/>
    </location>
</feature>
<keyword evidence="8 11" id="KW-0418">Kinase</keyword>
<evidence type="ECO:0000256" key="1">
    <source>
        <dbReference type="ARBA" id="ARBA00004496"/>
    </source>
</evidence>
<evidence type="ECO:0000256" key="9">
    <source>
        <dbReference type="ARBA" id="ARBA00022840"/>
    </source>
</evidence>
<comment type="catalytic activity">
    <reaction evidence="11">
        <text>GMP + ATP = GDP + ADP</text>
        <dbReference type="Rhea" id="RHEA:20780"/>
        <dbReference type="ChEBI" id="CHEBI:30616"/>
        <dbReference type="ChEBI" id="CHEBI:58115"/>
        <dbReference type="ChEBI" id="CHEBI:58189"/>
        <dbReference type="ChEBI" id="CHEBI:456216"/>
        <dbReference type="EC" id="2.7.4.8"/>
    </reaction>
</comment>
<dbReference type="CDD" id="cd00071">
    <property type="entry name" value="GMPK"/>
    <property type="match status" value="1"/>
</dbReference>
<evidence type="ECO:0000256" key="10">
    <source>
        <dbReference type="ARBA" id="ARBA00030128"/>
    </source>
</evidence>
<keyword evidence="6 11" id="KW-0808">Transferase</keyword>
<sequence>MSGGNLFVIAAPSGAGKTSLVQALMAADPRLRFSVSHTTRRPRPGEENGRDYHFIDEDAFRRMVSECAFLEHAEVFGRCYGTSRAAVEERLAAGEDVILEIDWQGARQIRALMPACISIFILPPSRGELERRLRGRATDSPDVIEQRLALAVAEMRHYGEFEYLVVNDRFDEALTDLQAIVRAARCRTDRQADFRSAWLNDLLA</sequence>
<dbReference type="PANTHER" id="PTHR23117">
    <property type="entry name" value="GUANYLATE KINASE-RELATED"/>
    <property type="match status" value="1"/>
</dbReference>
<evidence type="ECO:0000313" key="13">
    <source>
        <dbReference type="EMBL" id="TFZ83715.1"/>
    </source>
</evidence>
<dbReference type="SMART" id="SM00072">
    <property type="entry name" value="GuKc"/>
    <property type="match status" value="1"/>
</dbReference>
<dbReference type="SUPFAM" id="SSF52540">
    <property type="entry name" value="P-loop containing nucleoside triphosphate hydrolases"/>
    <property type="match status" value="1"/>
</dbReference>
<evidence type="ECO:0000259" key="12">
    <source>
        <dbReference type="PROSITE" id="PS50052"/>
    </source>
</evidence>
<dbReference type="GO" id="GO:0004385">
    <property type="term" value="F:GMP kinase activity"/>
    <property type="evidence" value="ECO:0007669"/>
    <property type="project" value="UniProtKB-UniRule"/>
</dbReference>
<evidence type="ECO:0000256" key="6">
    <source>
        <dbReference type="ARBA" id="ARBA00022679"/>
    </source>
</evidence>
<dbReference type="Pfam" id="PF00625">
    <property type="entry name" value="Guanylate_kin"/>
    <property type="match status" value="1"/>
</dbReference>
<comment type="function">
    <text evidence="11">Essential for recycling GMP and indirectly, cGMP.</text>
</comment>
<comment type="similarity">
    <text evidence="2 11">Belongs to the guanylate kinase family.</text>
</comment>
<dbReference type="GO" id="GO:0005524">
    <property type="term" value="F:ATP binding"/>
    <property type="evidence" value="ECO:0007669"/>
    <property type="project" value="UniProtKB-UniRule"/>
</dbReference>
<dbReference type="InterPro" id="IPR008144">
    <property type="entry name" value="Guanylate_kin-like_dom"/>
</dbReference>
<dbReference type="HAMAP" id="MF_00328">
    <property type="entry name" value="Guanylate_kinase"/>
    <property type="match status" value="1"/>
</dbReference>
<dbReference type="RefSeq" id="WP_135280642.1">
    <property type="nucleotide sequence ID" value="NZ_SRIO01000002.1"/>
</dbReference>
<organism evidence="13 14">
    <name type="scientific">Candidatus Macondimonas diazotrophica</name>
    <dbReference type="NCBI Taxonomy" id="2305248"/>
    <lineage>
        <taxon>Bacteria</taxon>
        <taxon>Pseudomonadati</taxon>
        <taxon>Pseudomonadota</taxon>
        <taxon>Gammaproteobacteria</taxon>
        <taxon>Chromatiales</taxon>
        <taxon>Ectothiorhodospiraceae</taxon>
        <taxon>Candidatus Macondimonas</taxon>
    </lineage>
</organism>
<evidence type="ECO:0000313" key="14">
    <source>
        <dbReference type="Proteomes" id="UP000297890"/>
    </source>
</evidence>
<dbReference type="EC" id="2.7.4.8" evidence="3 11"/>
<evidence type="ECO:0000256" key="4">
    <source>
        <dbReference type="ARBA" id="ARBA00016296"/>
    </source>
</evidence>
<dbReference type="PROSITE" id="PS50052">
    <property type="entry name" value="GUANYLATE_KINASE_2"/>
    <property type="match status" value="1"/>
</dbReference>
<dbReference type="InterPro" id="IPR020590">
    <property type="entry name" value="Guanylate_kinase_CS"/>
</dbReference>
<gene>
    <name evidence="11" type="primary">gmk</name>
    <name evidence="13" type="ORF">E4680_01625</name>
</gene>
<keyword evidence="7 11" id="KW-0547">Nucleotide-binding</keyword>
<dbReference type="OrthoDB" id="9808150at2"/>
<evidence type="ECO:0000256" key="2">
    <source>
        <dbReference type="ARBA" id="ARBA00005790"/>
    </source>
</evidence>
<protein>
    <recommendedName>
        <fullName evidence="4 11">Guanylate kinase</fullName>
        <ecNumber evidence="3 11">2.7.4.8</ecNumber>
    </recommendedName>
    <alternativeName>
        <fullName evidence="10 11">GMP kinase</fullName>
    </alternativeName>
</protein>
<keyword evidence="14" id="KW-1185">Reference proteome</keyword>
<dbReference type="PROSITE" id="PS00856">
    <property type="entry name" value="GUANYLATE_KINASE_1"/>
    <property type="match status" value="1"/>
</dbReference>
<name>A0A4Z0FB55_9GAMM</name>
<evidence type="ECO:0000256" key="5">
    <source>
        <dbReference type="ARBA" id="ARBA00022490"/>
    </source>
</evidence>
<dbReference type="FunFam" id="3.30.63.10:FF:000002">
    <property type="entry name" value="Guanylate kinase 1"/>
    <property type="match status" value="1"/>
</dbReference>
<evidence type="ECO:0000256" key="3">
    <source>
        <dbReference type="ARBA" id="ARBA00012961"/>
    </source>
</evidence>
<dbReference type="Gene3D" id="3.30.63.10">
    <property type="entry name" value="Guanylate Kinase phosphate binding domain"/>
    <property type="match status" value="1"/>
</dbReference>
<dbReference type="EMBL" id="SRIO01000002">
    <property type="protein sequence ID" value="TFZ83715.1"/>
    <property type="molecule type" value="Genomic_DNA"/>
</dbReference>
<dbReference type="InterPro" id="IPR008145">
    <property type="entry name" value="GK/Ca_channel_bsu"/>
</dbReference>
<dbReference type="InterPro" id="IPR027417">
    <property type="entry name" value="P-loop_NTPase"/>
</dbReference>
<dbReference type="GO" id="GO:0005829">
    <property type="term" value="C:cytosol"/>
    <property type="evidence" value="ECO:0007669"/>
    <property type="project" value="TreeGrafter"/>
</dbReference>
<evidence type="ECO:0000256" key="11">
    <source>
        <dbReference type="HAMAP-Rule" id="MF_00328"/>
    </source>
</evidence>
<dbReference type="InterPro" id="IPR017665">
    <property type="entry name" value="Guanylate_kinase"/>
</dbReference>
<proteinExistence type="inferred from homology"/>
<comment type="subcellular location">
    <subcellularLocation>
        <location evidence="1 11">Cytoplasm</location>
    </subcellularLocation>
</comment>
<dbReference type="Proteomes" id="UP000297890">
    <property type="component" value="Unassembled WGS sequence"/>
</dbReference>
<dbReference type="AlphaFoldDB" id="A0A4Z0FB55"/>
<dbReference type="FunFam" id="3.40.50.300:FF:000084">
    <property type="entry name" value="Guanylate kinase"/>
    <property type="match status" value="1"/>
</dbReference>
<feature type="binding site" evidence="11">
    <location>
        <begin position="11"/>
        <end position="18"/>
    </location>
    <ligand>
        <name>ATP</name>
        <dbReference type="ChEBI" id="CHEBI:30616"/>
    </ligand>
</feature>
<reference evidence="13 14" key="1">
    <citation type="journal article" date="2019" name="ISME J.">
        <title>Candidatus Macondimonas diazotrophica, a novel gammaproteobacterial genus dominating crude-oil-contaminated coastal sediments.</title>
        <authorList>
            <person name="Karthikeyan S."/>
            <person name="Konstantinidis K."/>
        </authorList>
    </citation>
    <scope>NUCLEOTIDE SEQUENCE [LARGE SCALE GENOMIC DNA]</scope>
    <source>
        <strain evidence="13 14">KTK01</strain>
    </source>
</reference>
<keyword evidence="9 11" id="KW-0067">ATP-binding</keyword>
<comment type="caution">
    <text evidence="13">The sequence shown here is derived from an EMBL/GenBank/DDBJ whole genome shotgun (WGS) entry which is preliminary data.</text>
</comment>
<evidence type="ECO:0000256" key="8">
    <source>
        <dbReference type="ARBA" id="ARBA00022777"/>
    </source>
</evidence>
<keyword evidence="5 11" id="KW-0963">Cytoplasm</keyword>
<evidence type="ECO:0000256" key="7">
    <source>
        <dbReference type="ARBA" id="ARBA00022741"/>
    </source>
</evidence>
<dbReference type="PANTHER" id="PTHR23117:SF13">
    <property type="entry name" value="GUANYLATE KINASE"/>
    <property type="match status" value="1"/>
</dbReference>
<dbReference type="Gene3D" id="3.40.50.300">
    <property type="entry name" value="P-loop containing nucleotide triphosphate hydrolases"/>
    <property type="match status" value="1"/>
</dbReference>